<proteinExistence type="predicted"/>
<keyword evidence="1" id="KW-0732">Signal</keyword>
<protein>
    <recommendedName>
        <fullName evidence="4">DUF3078 domain-containing protein</fullName>
    </recommendedName>
</protein>
<dbReference type="RefSeq" id="WP_144334351.1">
    <property type="nucleotide sequence ID" value="NZ_VLPL01000010.1"/>
</dbReference>
<name>A0A556MJD6_9FLAO</name>
<organism evidence="2 3">
    <name type="scientific">Fluviicola chungangensis</name>
    <dbReference type="NCBI Taxonomy" id="2597671"/>
    <lineage>
        <taxon>Bacteria</taxon>
        <taxon>Pseudomonadati</taxon>
        <taxon>Bacteroidota</taxon>
        <taxon>Flavobacteriia</taxon>
        <taxon>Flavobacteriales</taxon>
        <taxon>Crocinitomicaceae</taxon>
        <taxon>Fluviicola</taxon>
    </lineage>
</organism>
<reference evidence="2 3" key="1">
    <citation type="submission" date="2019-07" db="EMBL/GenBank/DDBJ databases">
        <authorList>
            <person name="Huq M.A."/>
        </authorList>
    </citation>
    <scope>NUCLEOTIDE SEQUENCE [LARGE SCALE GENOMIC DNA]</scope>
    <source>
        <strain evidence="2 3">MAH-3</strain>
    </source>
</reference>
<sequence>MRILIFLLITGLASGTFAQDDTQEKLQRLTAPTSPASAITGMQPTTVLAPKTLNALETALYNNFTDAGSIVIPKDLAIEFTPYWSRNPHISLSEYLYPTAWQSFLRNASFSVSSSQSFLLGDSTKSNALGFGARTSIYFGGKNDRDTIENYRKQLRSADILENKFALIRMQTLDNPAVQSITDFMQSINQPLKKLIGNLSFFDSAAEINQFMEAFCADTLELPKLTASNHDEFSNAIAGLFRKHILSDQVYAHFKKYLVNRQGFSLDLALASLLNFPTNNFEFSYAPKNALWITPTYRFFATENHVLKLLAVYRYEWYNIDYYKLYFPGSTVYQNNHDYGISLAAEFKKCSVQAELVGRSSSTETPLGTDAEGNKIYTKKRSNDVQYLMVVNYRLTDQAILTFNFGNQFNPVINPKRTLVSTLSVNFGFGSPKKSSVNLAK</sequence>
<feature type="chain" id="PRO_5021970520" description="DUF3078 domain-containing protein" evidence="1">
    <location>
        <begin position="19"/>
        <end position="441"/>
    </location>
</feature>
<dbReference type="EMBL" id="VLPL01000010">
    <property type="protein sequence ID" value="TSJ39935.1"/>
    <property type="molecule type" value="Genomic_DNA"/>
</dbReference>
<dbReference type="AlphaFoldDB" id="A0A556MJD6"/>
<accession>A0A556MJD6</accession>
<dbReference type="Proteomes" id="UP000316008">
    <property type="component" value="Unassembled WGS sequence"/>
</dbReference>
<evidence type="ECO:0000313" key="3">
    <source>
        <dbReference type="Proteomes" id="UP000316008"/>
    </source>
</evidence>
<evidence type="ECO:0008006" key="4">
    <source>
        <dbReference type="Google" id="ProtNLM"/>
    </source>
</evidence>
<evidence type="ECO:0000313" key="2">
    <source>
        <dbReference type="EMBL" id="TSJ39935.1"/>
    </source>
</evidence>
<dbReference type="OrthoDB" id="623250at2"/>
<comment type="caution">
    <text evidence="2">The sequence shown here is derived from an EMBL/GenBank/DDBJ whole genome shotgun (WGS) entry which is preliminary data.</text>
</comment>
<evidence type="ECO:0000256" key="1">
    <source>
        <dbReference type="SAM" id="SignalP"/>
    </source>
</evidence>
<gene>
    <name evidence="2" type="ORF">FO442_16645</name>
</gene>
<keyword evidence="3" id="KW-1185">Reference proteome</keyword>
<feature type="signal peptide" evidence="1">
    <location>
        <begin position="1"/>
        <end position="18"/>
    </location>
</feature>